<dbReference type="EMBL" id="APWK03000163">
    <property type="protein sequence ID" value="PHH49881.1"/>
    <property type="molecule type" value="Genomic_DNA"/>
</dbReference>
<keyword evidence="4" id="KW-1185">Reference proteome</keyword>
<dbReference type="Gene3D" id="3.30.710.10">
    <property type="entry name" value="Potassium Channel Kv1.1, Chain A"/>
    <property type="match status" value="2"/>
</dbReference>
<dbReference type="InterPro" id="IPR011333">
    <property type="entry name" value="SKP1/BTB/POZ_sf"/>
</dbReference>
<name>A0A2C5WW52_9PEZI</name>
<sequence length="482" mass="54361">MCDKTSSREASLVPIIDASIAKIPPYLPHERVFPIQIGTRLFKLSGASISSDAPSYFSQWFKCKIQEAGEQNLDFSTIPTLYIDRDPDTFSDIALHLQGYHIHPRDGTHFVRLFADAQFYKLPKLISQLNDESIFISLGGREFNIPRELFTSPENSPNYFSLGFAMFFSKPEEIFPGLERAGLLRPPSILPPSVPHRSADVFEDILKLLRGYPLEIRNEQHRGALLRDVRYFNFKGLEQKLIPHSITFNLRRQKMEIVVRLEDILKSGLSVARNTADMNQNVHTTWANYARPLVDKESMELVVEIGSEQTRLRFEPNGDVRAQFYGIANAKVGKLLSILAGKMKSPPHILDGGVGEVHITSSTEGTSLPSIKAFSDELVRVELTSETSITLNGGNHVLESNEWNDNTMETPDGGPSRKRQRTRQSYGVGSEDTEEWIVKKGQWRLRIQSSQNPAKPVECVMVGVKIDATSNEMSRNKERGFL</sequence>
<dbReference type="Pfam" id="PF02214">
    <property type="entry name" value="BTB_2"/>
    <property type="match status" value="1"/>
</dbReference>
<dbReference type="OrthoDB" id="2414723at2759"/>
<accession>A0A2C5WW52</accession>
<proteinExistence type="predicted"/>
<evidence type="ECO:0000256" key="1">
    <source>
        <dbReference type="SAM" id="MobiDB-lite"/>
    </source>
</evidence>
<feature type="region of interest" description="Disordered" evidence="1">
    <location>
        <begin position="399"/>
        <end position="431"/>
    </location>
</feature>
<dbReference type="GO" id="GO:0051260">
    <property type="term" value="P:protein homooligomerization"/>
    <property type="evidence" value="ECO:0007669"/>
    <property type="project" value="InterPro"/>
</dbReference>
<evidence type="ECO:0000313" key="4">
    <source>
        <dbReference type="Proteomes" id="UP000222788"/>
    </source>
</evidence>
<reference evidence="3 4" key="2">
    <citation type="journal article" date="2013" name="IMA Fungus">
        <title>IMA Genome-F 1: Ceratocystis fimbriata: Draft nuclear genome sequence for the plant pathogen, Ceratocystis fimbriata.</title>
        <authorList>
            <person name="Wilken P.M."/>
            <person name="Steenkamp E.T."/>
            <person name="Wingfield M.J."/>
            <person name="de Beer Z.W."/>
            <person name="Wingfield B.D."/>
        </authorList>
    </citation>
    <scope>NUCLEOTIDE SEQUENCE [LARGE SCALE GENOMIC DNA]</scope>
    <source>
        <strain evidence="3 4">CBS 114723</strain>
    </source>
</reference>
<evidence type="ECO:0000313" key="3">
    <source>
        <dbReference type="EMBL" id="PHH49881.1"/>
    </source>
</evidence>
<dbReference type="PANTHER" id="PTHR31758:SF2">
    <property type="entry name" value="BTB_POZ DOMAIN-CONTAINING PROTEIN YLR108C"/>
    <property type="match status" value="1"/>
</dbReference>
<gene>
    <name evidence="3" type="primary">YDR132C</name>
    <name evidence="3" type="ORF">CFIMG_006774RA</name>
</gene>
<dbReference type="Proteomes" id="UP000222788">
    <property type="component" value="Unassembled WGS sequence"/>
</dbReference>
<dbReference type="InterPro" id="IPR003131">
    <property type="entry name" value="T1-type_BTB"/>
</dbReference>
<dbReference type="AlphaFoldDB" id="A0A2C5WW52"/>
<dbReference type="STRING" id="1035309.A0A2C5WW52"/>
<dbReference type="PANTHER" id="PTHR31758">
    <property type="entry name" value="BTB/POZ DOMAIN-CONTAINING PROTEIN YLR108C"/>
    <property type="match status" value="1"/>
</dbReference>
<feature type="domain" description="Potassium channel tetramerisation-type BTB" evidence="2">
    <location>
        <begin position="35"/>
        <end position="126"/>
    </location>
</feature>
<organism evidence="3 4">
    <name type="scientific">Ceratocystis fimbriata CBS 114723</name>
    <dbReference type="NCBI Taxonomy" id="1035309"/>
    <lineage>
        <taxon>Eukaryota</taxon>
        <taxon>Fungi</taxon>
        <taxon>Dikarya</taxon>
        <taxon>Ascomycota</taxon>
        <taxon>Pezizomycotina</taxon>
        <taxon>Sordariomycetes</taxon>
        <taxon>Hypocreomycetidae</taxon>
        <taxon>Microascales</taxon>
        <taxon>Ceratocystidaceae</taxon>
        <taxon>Ceratocystis</taxon>
    </lineage>
</organism>
<evidence type="ECO:0000259" key="2">
    <source>
        <dbReference type="Pfam" id="PF02214"/>
    </source>
</evidence>
<reference evidence="3 4" key="1">
    <citation type="journal article" date="2013" name="Fungal Biol.">
        <title>Analysis of microsatellite markers in the genome of the plant pathogen Ceratocystis fimbriata.</title>
        <authorList>
            <person name="Simpson M.C."/>
            <person name="Wilken P.M."/>
            <person name="Coetzee M.P."/>
            <person name="Wingfield M.J."/>
            <person name="Wingfield B.D."/>
        </authorList>
    </citation>
    <scope>NUCLEOTIDE SEQUENCE [LARGE SCALE GENOMIC DNA]</scope>
    <source>
        <strain evidence="3 4">CBS 114723</strain>
    </source>
</reference>
<comment type="caution">
    <text evidence="3">The sequence shown here is derived from an EMBL/GenBank/DDBJ whole genome shotgun (WGS) entry which is preliminary data.</text>
</comment>
<protein>
    <submittedName>
        <fullName evidence="3">Uncharacterized protein YDR132C</fullName>
    </submittedName>
</protein>
<dbReference type="SUPFAM" id="SSF54695">
    <property type="entry name" value="POZ domain"/>
    <property type="match status" value="1"/>
</dbReference>